<dbReference type="InterPro" id="IPR003115">
    <property type="entry name" value="ParB_N"/>
</dbReference>
<comment type="subcellular location">
    <subcellularLocation>
        <location evidence="1">Cytoplasm</location>
        <location evidence="1">Nucleoid</location>
    </subcellularLocation>
</comment>
<dbReference type="AlphaFoldDB" id="A0A9D1MMA7"/>
<gene>
    <name evidence="6" type="ORF">IAB07_03720</name>
</gene>
<evidence type="ECO:0000259" key="5">
    <source>
        <dbReference type="SMART" id="SM00470"/>
    </source>
</evidence>
<evidence type="ECO:0000256" key="3">
    <source>
        <dbReference type="ARBA" id="ARBA00022829"/>
    </source>
</evidence>
<dbReference type="SMART" id="SM00470">
    <property type="entry name" value="ParB"/>
    <property type="match status" value="1"/>
</dbReference>
<dbReference type="GO" id="GO:0007059">
    <property type="term" value="P:chromosome segregation"/>
    <property type="evidence" value="ECO:0007669"/>
    <property type="project" value="UniProtKB-KW"/>
</dbReference>
<dbReference type="GO" id="GO:0009295">
    <property type="term" value="C:nucleoid"/>
    <property type="evidence" value="ECO:0007669"/>
    <property type="project" value="UniProtKB-SubCell"/>
</dbReference>
<dbReference type="SUPFAM" id="SSF109709">
    <property type="entry name" value="KorB DNA-binding domain-like"/>
    <property type="match status" value="1"/>
</dbReference>
<dbReference type="PANTHER" id="PTHR33375:SF1">
    <property type="entry name" value="CHROMOSOME-PARTITIONING PROTEIN PARB-RELATED"/>
    <property type="match status" value="1"/>
</dbReference>
<feature type="domain" description="ParB-like N-terminal" evidence="5">
    <location>
        <begin position="29"/>
        <end position="118"/>
    </location>
</feature>
<proteinExistence type="inferred from homology"/>
<evidence type="ECO:0000256" key="4">
    <source>
        <dbReference type="ARBA" id="ARBA00023125"/>
    </source>
</evidence>
<evidence type="ECO:0000256" key="1">
    <source>
        <dbReference type="ARBA" id="ARBA00004453"/>
    </source>
</evidence>
<dbReference type="PANTHER" id="PTHR33375">
    <property type="entry name" value="CHROMOSOME-PARTITIONING PROTEIN PARB-RELATED"/>
    <property type="match status" value="1"/>
</dbReference>
<dbReference type="InterPro" id="IPR041468">
    <property type="entry name" value="HTH_ParB/Spo0J"/>
</dbReference>
<evidence type="ECO:0000313" key="6">
    <source>
        <dbReference type="EMBL" id="HIU62859.1"/>
    </source>
</evidence>
<reference evidence="6" key="2">
    <citation type="journal article" date="2021" name="PeerJ">
        <title>Extensive microbial diversity within the chicken gut microbiome revealed by metagenomics and culture.</title>
        <authorList>
            <person name="Gilroy R."/>
            <person name="Ravi A."/>
            <person name="Getino M."/>
            <person name="Pursley I."/>
            <person name="Horton D.L."/>
            <person name="Alikhan N.F."/>
            <person name="Baker D."/>
            <person name="Gharbi K."/>
            <person name="Hall N."/>
            <person name="Watson M."/>
            <person name="Adriaenssens E.M."/>
            <person name="Foster-Nyarko E."/>
            <person name="Jarju S."/>
            <person name="Secka A."/>
            <person name="Antonio M."/>
            <person name="Oren A."/>
            <person name="Chaudhuri R.R."/>
            <person name="La Ragione R."/>
            <person name="Hildebrand F."/>
            <person name="Pallen M.J."/>
        </authorList>
    </citation>
    <scope>NUCLEOTIDE SEQUENCE</scope>
    <source>
        <strain evidence="6">9366</strain>
    </source>
</reference>
<dbReference type="InterPro" id="IPR050336">
    <property type="entry name" value="Chromosome_partition/occlusion"/>
</dbReference>
<dbReference type="InterPro" id="IPR004437">
    <property type="entry name" value="ParB/RepB/Spo0J"/>
</dbReference>
<evidence type="ECO:0000256" key="2">
    <source>
        <dbReference type="ARBA" id="ARBA00006295"/>
    </source>
</evidence>
<dbReference type="FunFam" id="1.10.10.2830:FF:000001">
    <property type="entry name" value="Chromosome partitioning protein ParB"/>
    <property type="match status" value="1"/>
</dbReference>
<dbReference type="Pfam" id="PF02195">
    <property type="entry name" value="ParB_N"/>
    <property type="match status" value="1"/>
</dbReference>
<reference evidence="6" key="1">
    <citation type="submission" date="2020-10" db="EMBL/GenBank/DDBJ databases">
        <authorList>
            <person name="Gilroy R."/>
        </authorList>
    </citation>
    <scope>NUCLEOTIDE SEQUENCE</scope>
    <source>
        <strain evidence="6">9366</strain>
    </source>
</reference>
<comment type="caution">
    <text evidence="6">The sequence shown here is derived from an EMBL/GenBank/DDBJ whole genome shotgun (WGS) entry which is preliminary data.</text>
</comment>
<dbReference type="Pfam" id="PF17762">
    <property type="entry name" value="HTH_ParB"/>
    <property type="match status" value="1"/>
</dbReference>
<dbReference type="Gene3D" id="1.10.10.2830">
    <property type="match status" value="1"/>
</dbReference>
<dbReference type="InterPro" id="IPR036086">
    <property type="entry name" value="ParB/Sulfiredoxin_sf"/>
</dbReference>
<protein>
    <submittedName>
        <fullName evidence="6">ParB/RepB/Spo0J family partition protein</fullName>
    </submittedName>
</protein>
<dbReference type="GO" id="GO:0045881">
    <property type="term" value="P:positive regulation of sporulation resulting in formation of a cellular spore"/>
    <property type="evidence" value="ECO:0007669"/>
    <property type="project" value="TreeGrafter"/>
</dbReference>
<dbReference type="NCBIfam" id="TIGR00180">
    <property type="entry name" value="parB_part"/>
    <property type="match status" value="1"/>
</dbReference>
<name>A0A9D1MMA7_9FIRM</name>
<dbReference type="FunFam" id="3.90.1530.30:FF:000001">
    <property type="entry name" value="Chromosome partitioning protein ParB"/>
    <property type="match status" value="1"/>
</dbReference>
<dbReference type="Proteomes" id="UP000824145">
    <property type="component" value="Unassembled WGS sequence"/>
</dbReference>
<keyword evidence="3" id="KW-0159">Chromosome partition</keyword>
<evidence type="ECO:0000313" key="7">
    <source>
        <dbReference type="Proteomes" id="UP000824145"/>
    </source>
</evidence>
<organism evidence="6 7">
    <name type="scientific">Candidatus Caccalectryoclostridium excrementigallinarum</name>
    <dbReference type="NCBI Taxonomy" id="2840710"/>
    <lineage>
        <taxon>Bacteria</taxon>
        <taxon>Bacillati</taxon>
        <taxon>Bacillota</taxon>
        <taxon>Clostridia</taxon>
        <taxon>Christensenellales</taxon>
        <taxon>Christensenellaceae</taxon>
        <taxon>Christensenellaceae incertae sedis</taxon>
        <taxon>Candidatus Caccalectryoclostridium</taxon>
    </lineage>
</organism>
<dbReference type="CDD" id="cd16393">
    <property type="entry name" value="SPO0J_N"/>
    <property type="match status" value="1"/>
</dbReference>
<sequence length="287" mass="32302">MAKKQLSDVFELSGAKSYDESGNLVEGVEEIKLGLIDTNPDQPRKNFDSDALDELARSIGQYGVIQPIILSPNGGRFVIIAGERRFRAAKLAGLEKIPAIVRRLDEMERREIALIENLQREDLNPIEEATAYKTLMERFDLTQEELAAKLGKGRPTVANSLRLLNLAPAVQEMLIDGRLTAGHARALVIIKDPAVQVSYAMAACDRKLSVRQLEYMVQRYVNPEKRKTAPKTPLSPELKGLVKDMQHIFATKVKAVGTHDKGRIYIDYYTQSDLQRIFELIERLKSE</sequence>
<comment type="similarity">
    <text evidence="2">Belongs to the ParB family.</text>
</comment>
<dbReference type="Gene3D" id="3.90.1530.30">
    <property type="match status" value="1"/>
</dbReference>
<dbReference type="SUPFAM" id="SSF110849">
    <property type="entry name" value="ParB/Sulfiredoxin"/>
    <property type="match status" value="1"/>
</dbReference>
<keyword evidence="4" id="KW-0238">DNA-binding</keyword>
<dbReference type="GO" id="GO:0005694">
    <property type="term" value="C:chromosome"/>
    <property type="evidence" value="ECO:0007669"/>
    <property type="project" value="TreeGrafter"/>
</dbReference>
<dbReference type="GO" id="GO:0003677">
    <property type="term" value="F:DNA binding"/>
    <property type="evidence" value="ECO:0007669"/>
    <property type="project" value="UniProtKB-KW"/>
</dbReference>
<accession>A0A9D1MMA7</accession>
<dbReference type="EMBL" id="DVNJ01000019">
    <property type="protein sequence ID" value="HIU62859.1"/>
    <property type="molecule type" value="Genomic_DNA"/>
</dbReference>